<dbReference type="NCBIfam" id="NF043081">
    <property type="entry name" value="MMSYN1_0165"/>
    <property type="match status" value="1"/>
</dbReference>
<evidence type="ECO:0000256" key="2">
    <source>
        <dbReference type="ARBA" id="ARBA00022448"/>
    </source>
</evidence>
<dbReference type="EMBL" id="PHND01000001">
    <property type="protein sequence ID" value="PPE04390.1"/>
    <property type="molecule type" value="Genomic_DNA"/>
</dbReference>
<accession>A0A8E2QYV0</accession>
<dbReference type="Proteomes" id="UP000239010">
    <property type="component" value="Unassembled WGS sequence"/>
</dbReference>
<feature type="transmembrane region" description="Helical" evidence="7">
    <location>
        <begin position="271"/>
        <end position="287"/>
    </location>
</feature>
<dbReference type="CDD" id="cd06261">
    <property type="entry name" value="TM_PBP2"/>
    <property type="match status" value="1"/>
</dbReference>
<keyword evidence="5 7" id="KW-1133">Transmembrane helix</keyword>
<keyword evidence="2 7" id="KW-0813">Transport</keyword>
<dbReference type="PANTHER" id="PTHR30465">
    <property type="entry name" value="INNER MEMBRANE ABC TRANSPORTER"/>
    <property type="match status" value="1"/>
</dbReference>
<sequence>MQQTQKELQVTELINEVSLTVTDSEKSNSILQRIPYHFNKLKEGLEEFTKHYPLLTYSLKRIFFSIITVYITIAVVYCLLNFLIDDTTLMIDISDKSINQNGGITGEWYLNRLATRKEKLGLDKPLIIQVLVYLRNVTPVIPKQVTIITSEAGSPLTIYEPVTKWFYLGISLSRDVSGQFGKPVSDMFIKAMPLSFLVGGTGTLLSFCVGIPLGIFVARKKDKPVDTVITTITLAVIAIPVLVIIIPFYQFTLVYLGGNTSWDQLSAFGKIFPIIAIMILVTPGVLVETRRLVIDEMTSDYTKFANSKGLSETYVFYVHVFRNSFIRMARNIPTIFLFTIFGSSILIETMWGMKGMSYYMVRAINFTDIFTVLGFVTLSASLGIMTTLVGDLLLAILDPRVSLK</sequence>
<protein>
    <submittedName>
        <fullName evidence="9">Oligopeptide ABC transporter permease</fullName>
    </submittedName>
</protein>
<comment type="caution">
    <text evidence="9">The sequence shown here is derived from an EMBL/GenBank/DDBJ whole genome shotgun (WGS) entry which is preliminary data.</text>
</comment>
<feature type="transmembrane region" description="Helical" evidence="7">
    <location>
        <begin position="372"/>
        <end position="397"/>
    </location>
</feature>
<dbReference type="InterPro" id="IPR000515">
    <property type="entry name" value="MetI-like"/>
</dbReference>
<dbReference type="AlphaFoldDB" id="A0A8E2QYV0"/>
<dbReference type="GO" id="GO:0005886">
    <property type="term" value="C:plasma membrane"/>
    <property type="evidence" value="ECO:0007669"/>
    <property type="project" value="UniProtKB-SubCell"/>
</dbReference>
<evidence type="ECO:0000256" key="6">
    <source>
        <dbReference type="ARBA" id="ARBA00023136"/>
    </source>
</evidence>
<keyword evidence="6 7" id="KW-0472">Membrane</keyword>
<reference evidence="9 10" key="1">
    <citation type="submission" date="2017-11" db="EMBL/GenBank/DDBJ databases">
        <title>Genome sequence of Entomoplasma ellychniae ELCN-1 (ATCC 43707).</title>
        <authorList>
            <person name="Lo W.-S."/>
            <person name="Gasparich G.E."/>
            <person name="Kuo C.-H."/>
        </authorList>
    </citation>
    <scope>NUCLEOTIDE SEQUENCE [LARGE SCALE GENOMIC DNA]</scope>
    <source>
        <strain evidence="9 10">ELCN-1</strain>
    </source>
</reference>
<feature type="transmembrane region" description="Helical" evidence="7">
    <location>
        <begin position="228"/>
        <end position="251"/>
    </location>
</feature>
<dbReference type="PANTHER" id="PTHR30465:SF0">
    <property type="entry name" value="OLIGOPEPTIDE TRANSPORT SYSTEM PERMEASE PROTEIN APPB"/>
    <property type="match status" value="1"/>
</dbReference>
<comment type="similarity">
    <text evidence="7">Belongs to the binding-protein-dependent transport system permease family.</text>
</comment>
<evidence type="ECO:0000313" key="10">
    <source>
        <dbReference type="Proteomes" id="UP000239010"/>
    </source>
</evidence>
<evidence type="ECO:0000256" key="3">
    <source>
        <dbReference type="ARBA" id="ARBA00022475"/>
    </source>
</evidence>
<feature type="domain" description="ABC transmembrane type-1" evidence="8">
    <location>
        <begin position="192"/>
        <end position="394"/>
    </location>
</feature>
<evidence type="ECO:0000259" key="8">
    <source>
        <dbReference type="PROSITE" id="PS50928"/>
    </source>
</evidence>
<dbReference type="Gene3D" id="1.10.3720.10">
    <property type="entry name" value="MetI-like"/>
    <property type="match status" value="1"/>
</dbReference>
<evidence type="ECO:0000256" key="7">
    <source>
        <dbReference type="RuleBase" id="RU363032"/>
    </source>
</evidence>
<feature type="transmembrane region" description="Helical" evidence="7">
    <location>
        <begin position="332"/>
        <end position="352"/>
    </location>
</feature>
<evidence type="ECO:0000313" key="9">
    <source>
        <dbReference type="EMBL" id="PPE04390.1"/>
    </source>
</evidence>
<feature type="transmembrane region" description="Helical" evidence="7">
    <location>
        <begin position="62"/>
        <end position="84"/>
    </location>
</feature>
<dbReference type="SUPFAM" id="SSF161098">
    <property type="entry name" value="MetI-like"/>
    <property type="match status" value="1"/>
</dbReference>
<proteinExistence type="inferred from homology"/>
<dbReference type="GO" id="GO:0055085">
    <property type="term" value="P:transmembrane transport"/>
    <property type="evidence" value="ECO:0007669"/>
    <property type="project" value="InterPro"/>
</dbReference>
<evidence type="ECO:0000256" key="4">
    <source>
        <dbReference type="ARBA" id="ARBA00022692"/>
    </source>
</evidence>
<dbReference type="PROSITE" id="PS50928">
    <property type="entry name" value="ABC_TM1"/>
    <property type="match status" value="1"/>
</dbReference>
<name>A0A8E2QYV0_9MOLU</name>
<organism evidence="9 10">
    <name type="scientific">Entomoplasma ellychniae</name>
    <dbReference type="NCBI Taxonomy" id="2114"/>
    <lineage>
        <taxon>Bacteria</taxon>
        <taxon>Bacillati</taxon>
        <taxon>Mycoplasmatota</taxon>
        <taxon>Mollicutes</taxon>
        <taxon>Entomoplasmatales</taxon>
        <taxon>Entomoplasmataceae</taxon>
        <taxon>Entomoplasma</taxon>
    </lineage>
</organism>
<keyword evidence="3" id="KW-1003">Cell membrane</keyword>
<dbReference type="Pfam" id="PF00528">
    <property type="entry name" value="BPD_transp_1"/>
    <property type="match status" value="1"/>
</dbReference>
<dbReference type="InterPro" id="IPR035906">
    <property type="entry name" value="MetI-like_sf"/>
</dbReference>
<comment type="subcellular location">
    <subcellularLocation>
        <location evidence="1 7">Cell membrane</location>
        <topology evidence="1 7">Multi-pass membrane protein</topology>
    </subcellularLocation>
</comment>
<keyword evidence="4 7" id="KW-0812">Transmembrane</keyword>
<dbReference type="RefSeq" id="WP_181021026.1">
    <property type="nucleotide sequence ID" value="NZ_PHND01000001.1"/>
</dbReference>
<feature type="transmembrane region" description="Helical" evidence="7">
    <location>
        <begin position="194"/>
        <end position="216"/>
    </location>
</feature>
<gene>
    <name evidence="9" type="primary">oppB</name>
    <name evidence="9" type="ORF">EELLY_v1c00650</name>
</gene>
<evidence type="ECO:0000256" key="5">
    <source>
        <dbReference type="ARBA" id="ARBA00022989"/>
    </source>
</evidence>
<keyword evidence="10" id="KW-1185">Reference proteome</keyword>
<evidence type="ECO:0000256" key="1">
    <source>
        <dbReference type="ARBA" id="ARBA00004651"/>
    </source>
</evidence>